<comment type="caution">
    <text evidence="1">The sequence shown here is derived from an EMBL/GenBank/DDBJ whole genome shotgun (WGS) entry which is preliminary data.</text>
</comment>
<evidence type="ECO:0000313" key="2">
    <source>
        <dbReference type="Proteomes" id="UP001082899"/>
    </source>
</evidence>
<gene>
    <name evidence="1" type="ORF">OVY01_20990</name>
</gene>
<sequence>MRSSINTDRDGTSSMRRAFMAVLAVSLTQGGWGAAAGSKWNTLPRHSTLKTGN</sequence>
<evidence type="ECO:0000313" key="1">
    <source>
        <dbReference type="EMBL" id="MCY0389627.1"/>
    </source>
</evidence>
<name>A0ABT3ZTS1_9BURK</name>
<proteinExistence type="predicted"/>
<dbReference type="EMBL" id="JAPMXC010000011">
    <property type="protein sequence ID" value="MCY0389627.1"/>
    <property type="molecule type" value="Genomic_DNA"/>
</dbReference>
<keyword evidence="2" id="KW-1185">Reference proteome</keyword>
<organism evidence="1 2">
    <name type="scientific">Robbsia betulipollinis</name>
    <dbReference type="NCBI Taxonomy" id="2981849"/>
    <lineage>
        <taxon>Bacteria</taxon>
        <taxon>Pseudomonadati</taxon>
        <taxon>Pseudomonadota</taxon>
        <taxon>Betaproteobacteria</taxon>
        <taxon>Burkholderiales</taxon>
        <taxon>Burkholderiaceae</taxon>
        <taxon>Robbsia</taxon>
    </lineage>
</organism>
<dbReference type="Proteomes" id="UP001082899">
    <property type="component" value="Unassembled WGS sequence"/>
</dbReference>
<dbReference type="RefSeq" id="WP_267849558.1">
    <property type="nucleotide sequence ID" value="NZ_JAPMXC010000011.1"/>
</dbReference>
<reference evidence="1" key="1">
    <citation type="submission" date="2022-11" db="EMBL/GenBank/DDBJ databases">
        <title>Robbsia betulipollinis sp. nov., isolated from pollen of birch (Betula pendula).</title>
        <authorList>
            <person name="Shi H."/>
            <person name="Ambika Manirajan B."/>
            <person name="Ratering S."/>
            <person name="Geissler-Plaum R."/>
            <person name="Schnell S."/>
        </authorList>
    </citation>
    <scope>NUCLEOTIDE SEQUENCE</scope>
    <source>
        <strain evidence="1">Bb-Pol-6</strain>
    </source>
</reference>
<accession>A0ABT3ZTS1</accession>
<protein>
    <submittedName>
        <fullName evidence="1">Uncharacterized protein</fullName>
    </submittedName>
</protein>